<dbReference type="PANTHER" id="PTHR13132:SF29">
    <property type="entry name" value="ALPHA-(1,6)-FUCOSYLTRANSFERASE"/>
    <property type="match status" value="1"/>
</dbReference>
<evidence type="ECO:0000313" key="9">
    <source>
        <dbReference type="WBParaSite" id="GPUH_0001030401-mRNA-1"/>
    </source>
</evidence>
<keyword evidence="1 3" id="KW-0328">Glycosyltransferase</keyword>
<evidence type="ECO:0000256" key="5">
    <source>
        <dbReference type="SAM" id="Phobius"/>
    </source>
</evidence>
<name>A0A183DNK0_9BILA</name>
<dbReference type="WBParaSite" id="GPUH_0001030401-mRNA-1">
    <property type="protein sequence ID" value="GPUH_0001030401-mRNA-1"/>
    <property type="gene ID" value="GPUH_0001030401"/>
</dbReference>
<accession>A0A183DNK0</accession>
<dbReference type="OrthoDB" id="2014825at2759"/>
<reference evidence="9" key="1">
    <citation type="submission" date="2016-06" db="UniProtKB">
        <authorList>
            <consortium name="WormBaseParasite"/>
        </authorList>
    </citation>
    <scope>IDENTIFICATION</scope>
</reference>
<evidence type="ECO:0000256" key="2">
    <source>
        <dbReference type="ARBA" id="ARBA00022679"/>
    </source>
</evidence>
<evidence type="ECO:0000259" key="6">
    <source>
        <dbReference type="PROSITE" id="PS51659"/>
    </source>
</evidence>
<dbReference type="Proteomes" id="UP000271098">
    <property type="component" value="Unassembled WGS sequence"/>
</dbReference>
<dbReference type="PROSITE" id="PS51659">
    <property type="entry name" value="GT23"/>
    <property type="match status" value="1"/>
</dbReference>
<dbReference type="EMBL" id="UYRT01077914">
    <property type="protein sequence ID" value="VDN17242.1"/>
    <property type="molecule type" value="Genomic_DNA"/>
</dbReference>
<dbReference type="InterPro" id="IPR045573">
    <property type="entry name" value="Fut8_N_cat"/>
</dbReference>
<comment type="similarity">
    <text evidence="3">Belongs to the glycosyltransferase 23 family.</text>
</comment>
<evidence type="ECO:0000256" key="4">
    <source>
        <dbReference type="SAM" id="Coils"/>
    </source>
</evidence>
<evidence type="ECO:0000256" key="1">
    <source>
        <dbReference type="ARBA" id="ARBA00022676"/>
    </source>
</evidence>
<sequence>MLAGVHYDDMVRRERAACACCSMGRLVFAAFTFWILIFLYLAISLFTVQLREKDTNEQKDFSMEHERAAQDLMKLRRENDGLRKLLRKETQKKIEIKKKYEHVRAKLTNAWEKRQKTDRRAGTSLDDAFGQEALHPHFSTEYEMARRAVHNSIWELYYYLNSQFSWHKNLPFENHARNQMLSLLGQSAALGNIDSADYWRTKELANISANFHEYFNKMQNPDDCQAVRILTCDLNKRCGFGCQLHHVAYCFIVAYGSNRTLVLTYDGRSWNYASRGWNYAFLPISKCSFSQIFKPNEKQEDWTLSGDMRNSRILQLPVVDSLSDRPSYLPLAIPQSISNELLKLHSNPPAFFLSQVSLLLKFCMIPLNFFNGETDVLEAPMISGDRFQAGGLGTVKLTSYFKESSSIVA</sequence>
<dbReference type="GO" id="GO:0046921">
    <property type="term" value="F:alpha-(1-&gt;6)-fucosyltransferase activity"/>
    <property type="evidence" value="ECO:0007669"/>
    <property type="project" value="TreeGrafter"/>
</dbReference>
<dbReference type="InterPro" id="IPR027350">
    <property type="entry name" value="GT23_dom"/>
</dbReference>
<reference evidence="7 8" key="2">
    <citation type="submission" date="2018-11" db="EMBL/GenBank/DDBJ databases">
        <authorList>
            <consortium name="Pathogen Informatics"/>
        </authorList>
    </citation>
    <scope>NUCLEOTIDE SEQUENCE [LARGE SCALE GENOMIC DNA]</scope>
</reference>
<organism evidence="9">
    <name type="scientific">Gongylonema pulchrum</name>
    <dbReference type="NCBI Taxonomy" id="637853"/>
    <lineage>
        <taxon>Eukaryota</taxon>
        <taxon>Metazoa</taxon>
        <taxon>Ecdysozoa</taxon>
        <taxon>Nematoda</taxon>
        <taxon>Chromadorea</taxon>
        <taxon>Rhabditida</taxon>
        <taxon>Spirurina</taxon>
        <taxon>Spiruromorpha</taxon>
        <taxon>Spiruroidea</taxon>
        <taxon>Gongylonematidae</taxon>
        <taxon>Gongylonema</taxon>
    </lineage>
</organism>
<comment type="caution">
    <text evidence="3">Lacks conserved residue(s) required for the propagation of feature annotation.</text>
</comment>
<feature type="domain" description="GT23" evidence="6">
    <location>
        <begin position="226"/>
        <end position="356"/>
    </location>
</feature>
<keyword evidence="5" id="KW-0812">Transmembrane</keyword>
<dbReference type="GO" id="GO:0006487">
    <property type="term" value="P:protein N-linked glycosylation"/>
    <property type="evidence" value="ECO:0007669"/>
    <property type="project" value="TreeGrafter"/>
</dbReference>
<protein>
    <submittedName>
        <fullName evidence="9">GT23 domain-containing protein</fullName>
    </submittedName>
</protein>
<keyword evidence="8" id="KW-1185">Reference proteome</keyword>
<keyword evidence="4" id="KW-0175">Coiled coil</keyword>
<feature type="coiled-coil region" evidence="4">
    <location>
        <begin position="65"/>
        <end position="92"/>
    </location>
</feature>
<evidence type="ECO:0000256" key="3">
    <source>
        <dbReference type="PROSITE-ProRule" id="PRU00992"/>
    </source>
</evidence>
<dbReference type="Pfam" id="PF19745">
    <property type="entry name" value="FUT8_N_cat"/>
    <property type="match status" value="1"/>
</dbReference>
<evidence type="ECO:0000313" key="8">
    <source>
        <dbReference type="Proteomes" id="UP000271098"/>
    </source>
</evidence>
<proteinExistence type="inferred from homology"/>
<gene>
    <name evidence="7" type="ORF">GPUH_LOCUS10291</name>
</gene>
<dbReference type="AlphaFoldDB" id="A0A183DNK0"/>
<dbReference type="PANTHER" id="PTHR13132">
    <property type="entry name" value="ALPHA- 1,6 -FUCOSYLTRANSFERASE"/>
    <property type="match status" value="1"/>
</dbReference>
<keyword evidence="2 3" id="KW-0808">Transferase</keyword>
<keyword evidence="5" id="KW-0472">Membrane</keyword>
<evidence type="ECO:0000313" key="7">
    <source>
        <dbReference type="EMBL" id="VDN17242.1"/>
    </source>
</evidence>
<feature type="transmembrane region" description="Helical" evidence="5">
    <location>
        <begin position="26"/>
        <end position="48"/>
    </location>
</feature>
<keyword evidence="5" id="KW-1133">Transmembrane helix</keyword>